<keyword evidence="1" id="KW-0812">Transmembrane</keyword>
<keyword evidence="1" id="KW-1133">Transmembrane helix</keyword>
<organism evidence="2 3">
    <name type="scientific">Roseovarius nubinhibens (strain ATCC BAA-591 / DSM 15170 / ISM)</name>
    <dbReference type="NCBI Taxonomy" id="89187"/>
    <lineage>
        <taxon>Bacteria</taxon>
        <taxon>Pseudomonadati</taxon>
        <taxon>Pseudomonadota</taxon>
        <taxon>Alphaproteobacteria</taxon>
        <taxon>Rhodobacterales</taxon>
        <taxon>Roseobacteraceae</taxon>
        <taxon>Roseovarius</taxon>
    </lineage>
</organism>
<dbReference type="STRING" id="89187.ISM_03460"/>
<accession>A3SIY4</accession>
<protein>
    <submittedName>
        <fullName evidence="2">Uncharacterized protein</fullName>
    </submittedName>
</protein>
<evidence type="ECO:0000313" key="2">
    <source>
        <dbReference type="EMBL" id="EAP77315.1"/>
    </source>
</evidence>
<dbReference type="Proteomes" id="UP000005954">
    <property type="component" value="Unassembled WGS sequence"/>
</dbReference>
<dbReference type="HOGENOM" id="CLU_153188_0_0_5"/>
<evidence type="ECO:0000313" key="3">
    <source>
        <dbReference type="Proteomes" id="UP000005954"/>
    </source>
</evidence>
<dbReference type="OrthoDB" id="7866534at2"/>
<comment type="caution">
    <text evidence="2">The sequence shown here is derived from an EMBL/GenBank/DDBJ whole genome shotgun (WGS) entry which is preliminary data.</text>
</comment>
<proteinExistence type="predicted"/>
<dbReference type="RefSeq" id="WP_009812716.1">
    <property type="nucleotide sequence ID" value="NZ_CH724156.1"/>
</dbReference>
<sequence length="113" mass="12525">MSDATNTFSNRLKAVERKHAKLARGYSCKVGRDGLIVFKPKRRKIGFPWRSLALIVVGFLAFKGLVIAQIGAASYEQRISEMSQGPLQEQIGAFVMQPDPLAEVVARNVAPYF</sequence>
<gene>
    <name evidence="2" type="ORF">ISM_03460</name>
</gene>
<keyword evidence="1" id="KW-0472">Membrane</keyword>
<dbReference type="eggNOG" id="ENOG50334GT">
    <property type="taxonomic scope" value="Bacteria"/>
</dbReference>
<name>A3SIY4_ROSNI</name>
<dbReference type="EMBL" id="AALY01000001">
    <property type="protein sequence ID" value="EAP77315.1"/>
    <property type="molecule type" value="Genomic_DNA"/>
</dbReference>
<feature type="transmembrane region" description="Helical" evidence="1">
    <location>
        <begin position="51"/>
        <end position="72"/>
    </location>
</feature>
<reference evidence="2 3" key="1">
    <citation type="submission" date="2005-12" db="EMBL/GenBank/DDBJ databases">
        <authorList>
            <person name="Moran M.A."/>
            <person name="Ferriera S."/>
            <person name="Johnson J."/>
            <person name="Kravitz S."/>
            <person name="Halpern A."/>
            <person name="Remington K."/>
            <person name="Beeson K."/>
            <person name="Tran B."/>
            <person name="Rogers Y.-H."/>
            <person name="Friedman R."/>
            <person name="Venter J.C."/>
        </authorList>
    </citation>
    <scope>NUCLEOTIDE SEQUENCE [LARGE SCALE GENOMIC DNA]</scope>
    <source>
        <strain evidence="3">ATCC BAA-591 / DSM 15170 / ISM</strain>
    </source>
</reference>
<evidence type="ECO:0000256" key="1">
    <source>
        <dbReference type="SAM" id="Phobius"/>
    </source>
</evidence>
<dbReference type="AlphaFoldDB" id="A3SIY4"/>
<keyword evidence="3" id="KW-1185">Reference proteome</keyword>